<dbReference type="InterPro" id="IPR056981">
    <property type="entry name" value="HEAT_ULK4_RUNKEL"/>
</dbReference>
<dbReference type="InterPro" id="IPR044591">
    <property type="entry name" value="RUK"/>
</dbReference>
<evidence type="ECO:0000313" key="11">
    <source>
        <dbReference type="Proteomes" id="UP000017836"/>
    </source>
</evidence>
<dbReference type="InterPro" id="IPR056980">
    <property type="entry name" value="ARM_RUK"/>
</dbReference>
<accession>U5D609</accession>
<sequence>MNQYHVYEAIGRGKFSTVYKGRKKKSIEYYAIKSVDKSQRNKVLQEVRILHSLDHQNILKFYAWYETSAHLWLVLEYCVGGDLLALLRQDGCLPEDSIHDLARDVVRALQFLHSRGVIYCDLKPSNILLDENGCMKLCDFGLARRLSDISKSSVSQLPQAKRGTPCYMAPELFQEGGVHSFASDFWALGCVLYECYAGRPPFVGSEFTHLVKSILSDPTPPLPDNPTRSFANLINRLLVKDPVERIQWPELCEHDFWRTKFSMVPLAPQPAFDDMVRLFARSCLSERNGERPSSRITPPRNQERDASGILRRDENSVGAAKGFETPGKNASGPKKAQTKASGIAVEENENVCSTPTKGVNLVRLSRIVKTNLQKENENENYRRPLSKASENENEVKLENTDMELDFGENNEENGNDESVSLDNLVCKTPIRDVKLPVQNPSSIYRDSDLSEENVQEMLKTDNPNETNMIVTDGLKTQEDEFGSSSNEVPATPPCVGIQRKDQRKVGSNIVVDSDPSKSSSLLSQALWHPSDLSVRPVMPSRKGDKASETLPMVPFDAWHASDFVKLSSEQMATLTSRIIASLNGNSPLSEKQNAIRYLEILSSNVDAANIITNGPIMLVLVKMLRLSKASLLRVQLVSVVGLLIRHSTFIDSELANSGIVGALADGLRDKQEKVRRFAMAALGELLFYISTQSESSSKEVGGVESPAKDTRSTPVWQVPSPLIAFVSSILRKGEDDSTQLYALRTIENICSQGGEWASRFNTQDVIANLCYIFKASGKQESMRLTAGSCLVRLVRFNPPSIQQVVEKLPFKEILPGLVKGTPKEQQISINLLNMAMFGSHMLGNMGRHLLSLAEEKSLVPSILSHIEHGTEGLRGKAFVFVALLCKNNRRWLPFFCTTRLLSALERMAKEKDGYVQQCMEAFVQVVASIVPGILESIATDIQQSMGGKRPGISTPSRTQPKNSIHLFPVIHLLLESSVFKHTVINSQILQQLLMFLKLLESSSFQGRDDFQITLLRIFESVTQEPSVVLEGPDIFISQVLPTLTILYKTNTDGEGRFLCLKLLFDITVIFLNETPNSSKDQREKDLKSISRTHFLSLYPALLNDEDPIPVYAQKLLVMLLNSNYIQVSDILHLNLISQCFEFLLNDLSGANVNNVNLCLVLASSPEIEVKTLSQLKVVRRIGDLLSFVAAKYMEDFLEPTLSLSKTLIQRAIGSWNIKDISDFGSYVGVFLELSLNQVERIADLASECISLLAKVAPREAATGVLTNIPKITPVLDSYRLQYEGSEQARMVLMRILHALGVSCREYRSQAMILSLSLPDIARIEAIISELKNSSFSAIVDAALEVAAELQRLPRCA</sequence>
<organism evidence="10 11">
    <name type="scientific">Amborella trichopoda</name>
    <dbReference type="NCBI Taxonomy" id="13333"/>
    <lineage>
        <taxon>Eukaryota</taxon>
        <taxon>Viridiplantae</taxon>
        <taxon>Streptophyta</taxon>
        <taxon>Embryophyta</taxon>
        <taxon>Tracheophyta</taxon>
        <taxon>Spermatophyta</taxon>
        <taxon>Magnoliopsida</taxon>
        <taxon>Amborellales</taxon>
        <taxon>Amborellaceae</taxon>
        <taxon>Amborella</taxon>
    </lineage>
</organism>
<dbReference type="PANTHER" id="PTHR46562">
    <property type="entry name" value="SERINE/THREONINE-KINASE ULK4-LIKE PROTEIN-RELATED"/>
    <property type="match status" value="1"/>
</dbReference>
<dbReference type="eggNOG" id="KOG0597">
    <property type="taxonomic scope" value="Eukaryota"/>
</dbReference>
<evidence type="ECO:0000256" key="3">
    <source>
        <dbReference type="ARBA" id="ARBA00022741"/>
    </source>
</evidence>
<dbReference type="HOGENOM" id="CLU_003494_0_0_1"/>
<dbReference type="GO" id="GO:0005524">
    <property type="term" value="F:ATP binding"/>
    <property type="evidence" value="ECO:0007669"/>
    <property type="project" value="UniProtKB-UniRule"/>
</dbReference>
<dbReference type="PROSITE" id="PS00107">
    <property type="entry name" value="PROTEIN_KINASE_ATP"/>
    <property type="match status" value="1"/>
</dbReference>
<dbReference type="Proteomes" id="UP000017836">
    <property type="component" value="Unassembled WGS sequence"/>
</dbReference>
<dbReference type="Gene3D" id="1.10.510.10">
    <property type="entry name" value="Transferase(Phosphotransferase) domain 1"/>
    <property type="match status" value="1"/>
</dbReference>
<evidence type="ECO:0000256" key="1">
    <source>
        <dbReference type="ARBA" id="ARBA00006234"/>
    </source>
</evidence>
<dbReference type="EMBL" id="KI392405">
    <property type="protein sequence ID" value="ERN16867.1"/>
    <property type="molecule type" value="Genomic_DNA"/>
</dbReference>
<dbReference type="SUPFAM" id="SSF48371">
    <property type="entry name" value="ARM repeat"/>
    <property type="match status" value="1"/>
</dbReference>
<dbReference type="Pfam" id="PF00069">
    <property type="entry name" value="Pkinase"/>
    <property type="match status" value="1"/>
</dbReference>
<reference evidence="11" key="1">
    <citation type="journal article" date="2013" name="Science">
        <title>The Amborella genome and the evolution of flowering plants.</title>
        <authorList>
            <consortium name="Amborella Genome Project"/>
        </authorList>
    </citation>
    <scope>NUCLEOTIDE SEQUENCE [LARGE SCALE GENOMIC DNA]</scope>
</reference>
<dbReference type="GO" id="GO:0008017">
    <property type="term" value="F:microtubule binding"/>
    <property type="evidence" value="ECO:0007669"/>
    <property type="project" value="InterPro"/>
</dbReference>
<dbReference type="InterPro" id="IPR016024">
    <property type="entry name" value="ARM-type_fold"/>
</dbReference>
<evidence type="ECO:0000256" key="8">
    <source>
        <dbReference type="SAM" id="MobiDB-lite"/>
    </source>
</evidence>
<keyword evidence="11" id="KW-1185">Reference proteome</keyword>
<dbReference type="SMART" id="SM00220">
    <property type="entry name" value="S_TKc"/>
    <property type="match status" value="1"/>
</dbReference>
<keyword evidence="5 7" id="KW-0067">ATP-binding</keyword>
<gene>
    <name evidence="10" type="ORF">AMTR_s00057p00147160</name>
</gene>
<dbReference type="FunFam" id="3.30.200.20:FF:000042">
    <property type="entry name" value="Aurora kinase A"/>
    <property type="match status" value="1"/>
</dbReference>
<dbReference type="InterPro" id="IPR008271">
    <property type="entry name" value="Ser/Thr_kinase_AS"/>
</dbReference>
<dbReference type="STRING" id="13333.U5D609"/>
<feature type="compositionally biased region" description="Basic and acidic residues" evidence="8">
    <location>
        <begin position="301"/>
        <end position="315"/>
    </location>
</feature>
<evidence type="ECO:0000259" key="9">
    <source>
        <dbReference type="PROSITE" id="PS50011"/>
    </source>
</evidence>
<keyword evidence="3 7" id="KW-0547">Nucleotide-binding</keyword>
<evidence type="ECO:0000256" key="6">
    <source>
        <dbReference type="ARBA" id="ARBA00058225"/>
    </source>
</evidence>
<dbReference type="SUPFAM" id="SSF56112">
    <property type="entry name" value="Protein kinase-like (PK-like)"/>
    <property type="match status" value="1"/>
</dbReference>
<keyword evidence="2" id="KW-0808">Transferase</keyword>
<dbReference type="GO" id="GO:0004672">
    <property type="term" value="F:protein kinase activity"/>
    <property type="evidence" value="ECO:0007669"/>
    <property type="project" value="InterPro"/>
</dbReference>
<dbReference type="CDD" id="cd14010">
    <property type="entry name" value="STKc_ULK4"/>
    <property type="match status" value="1"/>
</dbReference>
<dbReference type="Pfam" id="PF23606">
    <property type="entry name" value="HEAT_ULK4"/>
    <property type="match status" value="1"/>
</dbReference>
<dbReference type="OMA" id="NWYETNN"/>
<keyword evidence="4" id="KW-0418">Kinase</keyword>
<dbReference type="FunFam" id="1.10.510.10:FF:000571">
    <property type="entry name" value="Maternal embryonic leucine zipper kinase"/>
    <property type="match status" value="1"/>
</dbReference>
<dbReference type="Gene3D" id="1.25.10.10">
    <property type="entry name" value="Leucine-rich Repeat Variant"/>
    <property type="match status" value="1"/>
</dbReference>
<evidence type="ECO:0000256" key="2">
    <source>
        <dbReference type="ARBA" id="ARBA00022679"/>
    </source>
</evidence>
<dbReference type="PROSITE" id="PS50011">
    <property type="entry name" value="PROTEIN_KINASE_DOM"/>
    <property type="match status" value="1"/>
</dbReference>
<evidence type="ECO:0000313" key="10">
    <source>
        <dbReference type="EMBL" id="ERN16867.1"/>
    </source>
</evidence>
<feature type="binding site" evidence="7">
    <location>
        <position position="33"/>
    </location>
    <ligand>
        <name>ATP</name>
        <dbReference type="ChEBI" id="CHEBI:30616"/>
    </ligand>
</feature>
<dbReference type="InterPro" id="IPR011009">
    <property type="entry name" value="Kinase-like_dom_sf"/>
</dbReference>
<comment type="similarity">
    <text evidence="1">Belongs to the protein kinase superfamily. CAMK Ser/Thr protein kinase family. SNF1 subfamily.</text>
</comment>
<proteinExistence type="inferred from homology"/>
<dbReference type="Pfam" id="PF24970">
    <property type="entry name" value="ARM_RUK"/>
    <property type="match status" value="2"/>
</dbReference>
<dbReference type="Gramene" id="ERN16867">
    <property type="protein sequence ID" value="ERN16867"/>
    <property type="gene ID" value="AMTR_s00057p00147160"/>
</dbReference>
<comment type="function">
    <text evidence="6">CIPK serine-threonine protein kinases interact with CBL proteins. Binding of a CBL protein to the regulatory NAF domain of CIPK protein lead to the activation of the kinase in a calcium-dependent manner.</text>
</comment>
<name>U5D609_AMBTC</name>
<dbReference type="InterPro" id="IPR017441">
    <property type="entry name" value="Protein_kinase_ATP_BS"/>
</dbReference>
<evidence type="ECO:0000256" key="4">
    <source>
        <dbReference type="ARBA" id="ARBA00022777"/>
    </source>
</evidence>
<dbReference type="OrthoDB" id="24822at2759"/>
<protein>
    <recommendedName>
        <fullName evidence="9">Protein kinase domain-containing protein</fullName>
    </recommendedName>
</protein>
<evidence type="ECO:0000256" key="7">
    <source>
        <dbReference type="PROSITE-ProRule" id="PRU10141"/>
    </source>
</evidence>
<dbReference type="GO" id="GO:0000914">
    <property type="term" value="P:phragmoplast assembly"/>
    <property type="evidence" value="ECO:0007669"/>
    <property type="project" value="InterPro"/>
</dbReference>
<dbReference type="InterPro" id="IPR011989">
    <property type="entry name" value="ARM-like"/>
</dbReference>
<dbReference type="PANTHER" id="PTHR46562:SF1">
    <property type="entry name" value="SERINE_THREONINE-PROTEIN KINASE ULK4"/>
    <property type="match status" value="1"/>
</dbReference>
<feature type="region of interest" description="Disordered" evidence="8">
    <location>
        <begin position="288"/>
        <end position="344"/>
    </location>
</feature>
<dbReference type="PROSITE" id="PS00108">
    <property type="entry name" value="PROTEIN_KINASE_ST"/>
    <property type="match status" value="1"/>
</dbReference>
<dbReference type="GO" id="GO:0010245">
    <property type="term" value="P:radial microtubular system formation"/>
    <property type="evidence" value="ECO:0000318"/>
    <property type="project" value="GO_Central"/>
</dbReference>
<dbReference type="InterPro" id="IPR000719">
    <property type="entry name" value="Prot_kinase_dom"/>
</dbReference>
<feature type="domain" description="Protein kinase" evidence="9">
    <location>
        <begin position="4"/>
        <end position="257"/>
    </location>
</feature>
<dbReference type="KEGG" id="atr:18445197"/>
<evidence type="ECO:0000256" key="5">
    <source>
        <dbReference type="ARBA" id="ARBA00022840"/>
    </source>
</evidence>
<dbReference type="GO" id="GO:0005819">
    <property type="term" value="C:spindle"/>
    <property type="evidence" value="ECO:0000318"/>
    <property type="project" value="GO_Central"/>
</dbReference>
<feature type="region of interest" description="Disordered" evidence="8">
    <location>
        <begin position="375"/>
        <end position="394"/>
    </location>
</feature>